<dbReference type="PROSITE" id="PS01209">
    <property type="entry name" value="LDLRA_1"/>
    <property type="match status" value="2"/>
</dbReference>
<protein>
    <recommendedName>
        <fullName evidence="13">Basement membrane-specific heparan sulfate proteoglycan core protein-like protein</fullName>
    </recommendedName>
</protein>
<keyword evidence="2" id="KW-0812">Transmembrane</keyword>
<dbReference type="PANTHER" id="PTHR22722">
    <property type="entry name" value="LOW-DENSITY LIPOPROTEIN RECEPTOR-RELATED PROTEIN 2-RELATED"/>
    <property type="match status" value="1"/>
</dbReference>
<feature type="disulfide bond" evidence="9">
    <location>
        <begin position="242"/>
        <end position="254"/>
    </location>
</feature>
<dbReference type="PRINTS" id="PR00261">
    <property type="entry name" value="LDLRECEPTOR"/>
</dbReference>
<feature type="disulfide bond" evidence="9">
    <location>
        <begin position="355"/>
        <end position="373"/>
    </location>
</feature>
<keyword evidence="12" id="KW-1185">Reference proteome</keyword>
<dbReference type="PANTHER" id="PTHR22722:SF15">
    <property type="entry name" value="LOW-DENSITY LIPOPROTEIN RECEPTOR-RELATED"/>
    <property type="match status" value="1"/>
</dbReference>
<dbReference type="OrthoDB" id="2019384at2759"/>
<reference evidence="11" key="1">
    <citation type="submission" date="2021-12" db="EMBL/GenBank/DDBJ databases">
        <authorList>
            <person name="King R."/>
        </authorList>
    </citation>
    <scope>NUCLEOTIDE SEQUENCE</scope>
</reference>
<dbReference type="InterPro" id="IPR036055">
    <property type="entry name" value="LDL_receptor-like_sf"/>
</dbReference>
<dbReference type="GO" id="GO:0042562">
    <property type="term" value="F:hormone binding"/>
    <property type="evidence" value="ECO:0007669"/>
    <property type="project" value="TreeGrafter"/>
</dbReference>
<feature type="disulfide bond" evidence="9">
    <location>
        <begin position="417"/>
        <end position="432"/>
    </location>
</feature>
<dbReference type="EMBL" id="OV121136">
    <property type="protein sequence ID" value="CAH0557811.1"/>
    <property type="molecule type" value="Genomic_DNA"/>
</dbReference>
<dbReference type="PROSITE" id="PS50068">
    <property type="entry name" value="LDLRA_2"/>
    <property type="match status" value="5"/>
</dbReference>
<keyword evidence="6 9" id="KW-1015">Disulfide bond</keyword>
<dbReference type="AlphaFoldDB" id="A0A9P0B8C7"/>
<dbReference type="GO" id="GO:0006898">
    <property type="term" value="P:receptor-mediated endocytosis"/>
    <property type="evidence" value="ECO:0007669"/>
    <property type="project" value="TreeGrafter"/>
</dbReference>
<feature type="disulfide bond" evidence="9">
    <location>
        <begin position="405"/>
        <end position="423"/>
    </location>
</feature>
<dbReference type="Proteomes" id="UP001154078">
    <property type="component" value="Chromosome 5"/>
</dbReference>
<keyword evidence="3" id="KW-0677">Repeat</keyword>
<feature type="region of interest" description="Disordered" evidence="10">
    <location>
        <begin position="60"/>
        <end position="124"/>
    </location>
</feature>
<feature type="compositionally biased region" description="Acidic residues" evidence="10">
    <location>
        <begin position="82"/>
        <end position="106"/>
    </location>
</feature>
<sequence>ENSDLIFEYLDQTNLKSNDNHLRKGSPEDEPIESEYWLAHTVGRLKRSISNYFKPNEDVPKKAKISKVENVQTAKKKRQLDQQEELDDDEDEELDLAEANEDEDDNFSSGESGDGEDAWAYYPGPVQPSERYRITLTINEPYETYADVNSVEYKKFAEDLAEFFNDLYEPLEGEQKANVINVRSDSSDPMKLIVEVELETKDFYEEDKIKDVLETALNNHRIGNYVSGKDYKIIKEMGGSKCQAGDYQCTNGECISSNSRCDGNNDCSDSSDELGCSDSTVEPRLLTEVDITTTPAYNGDDSAEPKSSNCTLVSCEDNSRVICRNQQCDKKSDCDDGSDEKDCGYSCRGDDVMKCENGQEICEVYKCDGTEHCKDGSDEINCPTSTPPTPTTTEIIVCELGEFVCDIRRCLPDYQVCDGVEQCSDKRDELHCCKPPNFQCDNNSKCLSIDTKCNRVADCQDGTDENNCEPQNVVLSIGNPDYTVLEFTITIHR</sequence>
<feature type="disulfide bond" evidence="9">
    <location>
        <begin position="261"/>
        <end position="276"/>
    </location>
</feature>
<dbReference type="InterPro" id="IPR002172">
    <property type="entry name" value="LDrepeatLR_classA_rpt"/>
</dbReference>
<evidence type="ECO:0000256" key="3">
    <source>
        <dbReference type="ARBA" id="ARBA00022737"/>
    </source>
</evidence>
<evidence type="ECO:0000256" key="8">
    <source>
        <dbReference type="ARBA" id="ARBA00023180"/>
    </source>
</evidence>
<gene>
    <name evidence="11" type="ORF">MELIAE_LOCUS8429</name>
</gene>
<evidence type="ECO:0000313" key="12">
    <source>
        <dbReference type="Proteomes" id="UP001154078"/>
    </source>
</evidence>
<dbReference type="GO" id="GO:0016324">
    <property type="term" value="C:apical plasma membrane"/>
    <property type="evidence" value="ECO:0007669"/>
    <property type="project" value="TreeGrafter"/>
</dbReference>
<feature type="disulfide bond" evidence="9">
    <location>
        <begin position="249"/>
        <end position="267"/>
    </location>
</feature>
<evidence type="ECO:0000256" key="4">
    <source>
        <dbReference type="ARBA" id="ARBA00022989"/>
    </source>
</evidence>
<evidence type="ECO:0000256" key="10">
    <source>
        <dbReference type="SAM" id="MobiDB-lite"/>
    </source>
</evidence>
<feature type="non-terminal residue" evidence="11">
    <location>
        <position position="1"/>
    </location>
</feature>
<keyword evidence="4" id="KW-1133">Transmembrane helix</keyword>
<dbReference type="SUPFAM" id="SSF57424">
    <property type="entry name" value="LDL receptor-like module"/>
    <property type="match status" value="4"/>
</dbReference>
<keyword evidence="8" id="KW-0325">Glycoprotein</keyword>
<evidence type="ECO:0000256" key="6">
    <source>
        <dbReference type="ARBA" id="ARBA00023157"/>
    </source>
</evidence>
<accession>A0A9P0B8C7</accession>
<proteinExistence type="predicted"/>
<name>A0A9P0B8C7_BRAAE</name>
<dbReference type="FunFam" id="4.10.400.10:FF:000065">
    <property type="entry name" value="Transmembrane protease serine 7"/>
    <property type="match status" value="1"/>
</dbReference>
<organism evidence="11 12">
    <name type="scientific">Brassicogethes aeneus</name>
    <name type="common">Rape pollen beetle</name>
    <name type="synonym">Meligethes aeneus</name>
    <dbReference type="NCBI Taxonomy" id="1431903"/>
    <lineage>
        <taxon>Eukaryota</taxon>
        <taxon>Metazoa</taxon>
        <taxon>Ecdysozoa</taxon>
        <taxon>Arthropoda</taxon>
        <taxon>Hexapoda</taxon>
        <taxon>Insecta</taxon>
        <taxon>Pterygota</taxon>
        <taxon>Neoptera</taxon>
        <taxon>Endopterygota</taxon>
        <taxon>Coleoptera</taxon>
        <taxon>Polyphaga</taxon>
        <taxon>Cucujiformia</taxon>
        <taxon>Nitidulidae</taxon>
        <taxon>Meligethinae</taxon>
        <taxon>Brassicogethes</taxon>
    </lineage>
</organism>
<dbReference type="CDD" id="cd00112">
    <property type="entry name" value="LDLa"/>
    <property type="match status" value="4"/>
</dbReference>
<feature type="disulfide bond" evidence="9">
    <location>
        <begin position="453"/>
        <end position="468"/>
    </location>
</feature>
<dbReference type="Pfam" id="PF00057">
    <property type="entry name" value="Ldl_recept_a"/>
    <property type="match status" value="3"/>
</dbReference>
<dbReference type="Gene3D" id="4.10.1220.10">
    <property type="entry name" value="EGF-type module"/>
    <property type="match status" value="1"/>
</dbReference>
<evidence type="ECO:0000256" key="1">
    <source>
        <dbReference type="ARBA" id="ARBA00004167"/>
    </source>
</evidence>
<feature type="disulfide bond" evidence="9">
    <location>
        <begin position="398"/>
        <end position="410"/>
    </location>
</feature>
<comment type="subcellular location">
    <subcellularLocation>
        <location evidence="1">Membrane</location>
        <topology evidence="1">Single-pass membrane protein</topology>
    </subcellularLocation>
</comment>
<dbReference type="InterPro" id="IPR051221">
    <property type="entry name" value="LDLR-related"/>
</dbReference>
<evidence type="ECO:0000313" key="11">
    <source>
        <dbReference type="EMBL" id="CAH0557811.1"/>
    </source>
</evidence>
<evidence type="ECO:0000256" key="2">
    <source>
        <dbReference type="ARBA" id="ARBA00022692"/>
    </source>
</evidence>
<keyword evidence="5" id="KW-0472">Membrane</keyword>
<evidence type="ECO:0000256" key="5">
    <source>
        <dbReference type="ARBA" id="ARBA00023136"/>
    </source>
</evidence>
<feature type="disulfide bond" evidence="9">
    <location>
        <begin position="367"/>
        <end position="382"/>
    </location>
</feature>
<evidence type="ECO:0000256" key="7">
    <source>
        <dbReference type="ARBA" id="ARBA00023170"/>
    </source>
</evidence>
<evidence type="ECO:0008006" key="13">
    <source>
        <dbReference type="Google" id="ProtNLM"/>
    </source>
</evidence>
<dbReference type="InterPro" id="IPR023415">
    <property type="entry name" value="LDLR_class-A_CS"/>
</dbReference>
<dbReference type="GO" id="GO:0043235">
    <property type="term" value="C:receptor complex"/>
    <property type="evidence" value="ECO:0007669"/>
    <property type="project" value="TreeGrafter"/>
</dbReference>
<comment type="caution">
    <text evidence="9">Lacks conserved residue(s) required for the propagation of feature annotation.</text>
</comment>
<feature type="disulfide bond" evidence="9">
    <location>
        <begin position="328"/>
        <end position="343"/>
    </location>
</feature>
<keyword evidence="7" id="KW-0675">Receptor</keyword>
<evidence type="ECO:0000256" key="9">
    <source>
        <dbReference type="PROSITE-ProRule" id="PRU00124"/>
    </source>
</evidence>
<dbReference type="Gene3D" id="4.10.400.10">
    <property type="entry name" value="Low-density Lipoprotein Receptor"/>
    <property type="match status" value="3"/>
</dbReference>
<dbReference type="SMART" id="SM00192">
    <property type="entry name" value="LDLa"/>
    <property type="match status" value="5"/>
</dbReference>